<organism evidence="1 2">
    <name type="scientific">Streptomonospora salina</name>
    <dbReference type="NCBI Taxonomy" id="104205"/>
    <lineage>
        <taxon>Bacteria</taxon>
        <taxon>Bacillati</taxon>
        <taxon>Actinomycetota</taxon>
        <taxon>Actinomycetes</taxon>
        <taxon>Streptosporangiales</taxon>
        <taxon>Nocardiopsidaceae</taxon>
        <taxon>Streptomonospora</taxon>
    </lineage>
</organism>
<dbReference type="AlphaFoldDB" id="A0A841E9D2"/>
<sequence length="195" mass="21007">MTDLSPEFPVGHQRDVSELRLEFDAVLRGYDRAQVLTLLETMQRSIADPAADGAVTPAQARERAAFDVVLRGYDRGHVHTAFDLLLTRLAEVHGEEPAPQAPEPALQPPEPAFDRVLRGYHAAAAVELLDAGTAELEALRSGESDTDRARAAAARLRERRGALPRALRGYDRAQVDAAVDAVCAELESGPGPGPD</sequence>
<name>A0A841E9D2_9ACTN</name>
<accession>A0A841E9D2</accession>
<protein>
    <submittedName>
        <fullName evidence="1">DivIVA domain-containing protein</fullName>
    </submittedName>
</protein>
<reference evidence="1 2" key="1">
    <citation type="submission" date="2020-08" db="EMBL/GenBank/DDBJ databases">
        <title>Sequencing the genomes of 1000 actinobacteria strains.</title>
        <authorList>
            <person name="Klenk H.-P."/>
        </authorList>
    </citation>
    <scope>NUCLEOTIDE SEQUENCE [LARGE SCALE GENOMIC DNA]</scope>
    <source>
        <strain evidence="1 2">DSM 44593</strain>
    </source>
</reference>
<dbReference type="EMBL" id="JACHLY010000001">
    <property type="protein sequence ID" value="MBB5999074.1"/>
    <property type="molecule type" value="Genomic_DNA"/>
</dbReference>
<evidence type="ECO:0000313" key="1">
    <source>
        <dbReference type="EMBL" id="MBB5999074.1"/>
    </source>
</evidence>
<evidence type="ECO:0000313" key="2">
    <source>
        <dbReference type="Proteomes" id="UP000578077"/>
    </source>
</evidence>
<gene>
    <name evidence="1" type="ORF">HNR25_002825</name>
</gene>
<dbReference type="Proteomes" id="UP000578077">
    <property type="component" value="Unassembled WGS sequence"/>
</dbReference>
<dbReference type="RefSeq" id="WP_184635749.1">
    <property type="nucleotide sequence ID" value="NZ_BAABKT010000010.1"/>
</dbReference>
<keyword evidence="2" id="KW-1185">Reference proteome</keyword>
<proteinExistence type="predicted"/>
<comment type="caution">
    <text evidence="1">The sequence shown here is derived from an EMBL/GenBank/DDBJ whole genome shotgun (WGS) entry which is preliminary data.</text>
</comment>